<dbReference type="SUPFAM" id="SSF53474">
    <property type="entry name" value="alpha/beta-Hydrolases"/>
    <property type="match status" value="1"/>
</dbReference>
<keyword evidence="2" id="KW-1133">Transmembrane helix</keyword>
<protein>
    <submittedName>
        <fullName evidence="3">Enterochelin esterase</fullName>
    </submittedName>
</protein>
<organism evidence="3 4">
    <name type="scientific">Actinacidiphila rubida</name>
    <dbReference type="NCBI Taxonomy" id="310780"/>
    <lineage>
        <taxon>Bacteria</taxon>
        <taxon>Bacillati</taxon>
        <taxon>Actinomycetota</taxon>
        <taxon>Actinomycetes</taxon>
        <taxon>Kitasatosporales</taxon>
        <taxon>Streptomycetaceae</taxon>
        <taxon>Actinacidiphila</taxon>
    </lineage>
</organism>
<dbReference type="STRING" id="310780.SAMN05216267_100163"/>
<dbReference type="EMBL" id="FODD01000001">
    <property type="protein sequence ID" value="SEN05522.1"/>
    <property type="molecule type" value="Genomic_DNA"/>
</dbReference>
<reference evidence="3 4" key="1">
    <citation type="submission" date="2016-10" db="EMBL/GenBank/DDBJ databases">
        <authorList>
            <person name="de Groot N.N."/>
        </authorList>
    </citation>
    <scope>NUCLEOTIDE SEQUENCE [LARGE SCALE GENOMIC DNA]</scope>
    <source>
        <strain evidence="3 4">CGMCC 4.2026</strain>
    </source>
</reference>
<feature type="transmembrane region" description="Helical" evidence="2">
    <location>
        <begin position="39"/>
        <end position="60"/>
    </location>
</feature>
<dbReference type="InterPro" id="IPR000801">
    <property type="entry name" value="Esterase-like"/>
</dbReference>
<dbReference type="InterPro" id="IPR029058">
    <property type="entry name" value="AB_hydrolase_fold"/>
</dbReference>
<evidence type="ECO:0000256" key="2">
    <source>
        <dbReference type="SAM" id="Phobius"/>
    </source>
</evidence>
<evidence type="ECO:0000313" key="3">
    <source>
        <dbReference type="EMBL" id="SEN05522.1"/>
    </source>
</evidence>
<evidence type="ECO:0000313" key="4">
    <source>
        <dbReference type="Proteomes" id="UP000181951"/>
    </source>
</evidence>
<name>A0A1H8DE19_9ACTN</name>
<dbReference type="PANTHER" id="PTHR48098">
    <property type="entry name" value="ENTEROCHELIN ESTERASE-RELATED"/>
    <property type="match status" value="1"/>
</dbReference>
<keyword evidence="2" id="KW-0812">Transmembrane</keyword>
<proteinExistence type="predicted"/>
<dbReference type="GO" id="GO:0016747">
    <property type="term" value="F:acyltransferase activity, transferring groups other than amino-acyl groups"/>
    <property type="evidence" value="ECO:0007669"/>
    <property type="project" value="TreeGrafter"/>
</dbReference>
<keyword evidence="2" id="KW-0472">Membrane</keyword>
<feature type="transmembrane region" description="Helical" evidence="2">
    <location>
        <begin position="7"/>
        <end position="27"/>
    </location>
</feature>
<keyword evidence="4" id="KW-1185">Reference proteome</keyword>
<dbReference type="RefSeq" id="WP_069464404.1">
    <property type="nucleotide sequence ID" value="NZ_FODD01000001.1"/>
</dbReference>
<dbReference type="InterPro" id="IPR050583">
    <property type="entry name" value="Mycobacterial_A85_antigen"/>
</dbReference>
<dbReference type="Proteomes" id="UP000181951">
    <property type="component" value="Unassembled WGS sequence"/>
</dbReference>
<dbReference type="PANTHER" id="PTHR48098:SF1">
    <property type="entry name" value="DIACYLGLYCEROL ACYLTRANSFERASE_MYCOLYLTRANSFERASE AG85A"/>
    <property type="match status" value="1"/>
</dbReference>
<sequence>MGLTSKKVLLLAVLLAVALFAVTIWLWPRLSRRGAVPVLGRVGVLVATQLSLICALALIVNDNFGFYASWADLLGKETAPGVVVDQAAGGTGGQLRVLDTLAVNVPGGAVPSVGGQIQKVVLSGGRSGISSTAYVYLPPEYFRQPQRVFPAAVVLTGYPGVAEALYKKMKYPATAASLVHAGKAQPMVLVMLRPTVTPPRDTECMNVPRGPQTETFFAQDLRAGILAHYRVSAGPGGWGLIGDSTGGYCALKLALEDPNAYSAGAGLSADYAAPKDPTTGDLFGGSPRVREDNNLGWRLQHLPQPPVSLLVTSSKQGERNYHATLKFISLVKGPTKVSSIILPSGGHNFTTWAREIPPALQWLSGRLVADAPAVAPHKGAPRTDAHPGGVVPIDRRTRTLPPTPPPGPTAGRAISPGR</sequence>
<evidence type="ECO:0000256" key="1">
    <source>
        <dbReference type="SAM" id="MobiDB-lite"/>
    </source>
</evidence>
<dbReference type="AlphaFoldDB" id="A0A1H8DE19"/>
<dbReference type="Pfam" id="PF00756">
    <property type="entry name" value="Esterase"/>
    <property type="match status" value="1"/>
</dbReference>
<feature type="region of interest" description="Disordered" evidence="1">
    <location>
        <begin position="376"/>
        <end position="418"/>
    </location>
</feature>
<dbReference type="OrthoDB" id="3670437at2"/>
<feature type="compositionally biased region" description="Low complexity" evidence="1">
    <location>
        <begin position="409"/>
        <end position="418"/>
    </location>
</feature>
<gene>
    <name evidence="3" type="ORF">SAMN05216267_100163</name>
</gene>
<dbReference type="Gene3D" id="3.40.50.1820">
    <property type="entry name" value="alpha/beta hydrolase"/>
    <property type="match status" value="1"/>
</dbReference>
<accession>A0A1H8DE19</accession>